<dbReference type="SUPFAM" id="SSF47336">
    <property type="entry name" value="ACP-like"/>
    <property type="match status" value="5"/>
</dbReference>
<sequence>MVPGAIFSVARMPSTPSGKIDRQRLRVMASELITDSSAERPDRPLTDAETRLQGLWATALGVSPDIIHPNSNFLQFGDSVSAMKLANISRKAGMSLDVLAIFNHPILSDMAVNSTTALASEEGVAKFGLMEKSTLPDAIAAAALQCGTRQDEIEDIYPCTPLQEGLMALSIKEQGAYVARHVLRLAASTDLDRFRAACAQVVQTNSILRTRFVQYSNEIFQAVLKDEIEWDTSDDLEKYLHTDSEKHVGCGDRLVRLGLVSDGNGSRFFVLTVHHSVYDGWSIPLILSQINQAYLGELEPPPLEFRSFIGKLMEADEDKSAAYWRGQLHDAQPVSFPPLMTANQQPHADSVREHRFSLPETRKSDITTSTFLRAAWAILMSQHSLTDDVIVGTTLSGRTLPMPGIDELVGPTITTVPVRIQLLQSQMVESFLKQVQDQATEMIPHEHFGLRRIRRLSPEAEAACGFQSLLILQPPTESAPANLFGNAELEIVENIRTFALTLQARVEGPETRLTANFDASMIDGRYITWMLFQMENILKQLHGNPFALLQDIKAFGHHDSEQIGKWLPGPPEFIDRCVHEVFMDRVKEMPDEDATVAWDGKMTYLELDQLSSRLAHHLCGLGIKPEHAVPILFEKSMWTQVALLGAIKAGATFVLLDPDHPVARLQVIIDDVEAKLILSSIQHTEMAQALGVPVLTISKSMVEELPHTEGLPPVEISPRQALYIHFSSGTTGKPKGSIIDHCSYASSASATCRAMELYPGLESANRVLHFAAHSYDQCIGEMLGTIMHGGCLCIPSDFERNNDVIGSINKYKCSRATFTPSFGRLVSPSDVPTLRVVVVGGEAIAEQDIQHWNGVQLFNAYGPSETTVSSCVKAWPTINSSTDFRSIGHPIDSAHYYIVEPGNHHQLTPLGGLGEIVIDSPTVARCYLKEPEKSKKAFVDRPAWLSGDGLPPGRKLYKTGDMARYTPDGEFIFLGRRDTQVKLRSQRLELAEVEHHISSLLSRTDEVVSEMITIASTSNSILAAFIRLGQTQQQGGDLLDEVTAASPEWMALQNRIVTHLGKTVPAYMIPTAFIPLRRVPFTNSHKVDRKQLHAMAAGLTAERLAAFSLAQNSRAPETELEKEMCAQWAAVLGIDSSVISAEENFFRLGGDSIDAMKLVAAVRSRGFSLTMRTVFQYPRLSDMCLTLTELSPTQEDDNPTPFSLLSEDSVTWLRQEATEQCRISDDVIQDIYPATPLQEGLFAVSAKHPGMEMAQMSFLIDEDVSLDRLKGAWEAAARRNAILRTRMITTKSGVYQVVIDEMIDWVEAKDMPSHVQKDRGVPMLHGDKLCRFAVIEDEANCEKHLCITIHHALYDGWAWGRLLEQVEQVYASEAVTVSPPFNKFVRLLQAQKPEPLQEYWKSTLAGVSADVFPKLPSAFYTPKADGLVQHTIEGSNSSHVTAANVVRAAWAFVVSKYTENSDVVIGSTVTGRNAPIEGIQEMVGPVFATVPLRVQVDMEQSVDDYLQMLQERVGGMDTFEYLGLQGIRSINADTEAACSFQNVLVVQPEARDEGSGGALRNRHDWDEMATFNNYGIMIECTPSRTNFLAGGKQSLRDVNMVSPEDYREIASWNSREPEIIDRCIHDRIEERVAQHPNVEAVCAWDGSFSYEQVSKISSSLAARLCELGAKPNMIIPLCFEKSKWALIAMVAVMKSGAAFVLLDPAHHSVEKRIELAQAVDAKIAIASTTFSSSLTGHVGEVVTLSQDTVDHLPAASSLPTDTYHPDNTLCVMFTSGSTGKPKAIVHSHSGLYASFEAFGKGCAVTSNARVFQFAAYAFDASIGDHLATLMHGGCICIPSESSRINDFAGAFAALRANYTHVTPSLGRSLDPETLPGIRTIMMGGEALMQTEVDKWSQRAHLLSAYGPAESSLCIAGTLKAGVRLPPNLGLPVGCRTWVVDTNDYTRLAPIGVIGHLVIEGPVNAAGGYLNDPERTQAGFITPQQVWIPEVQSGREQRMYRTGDMARYSAIGDGTVEFVERRDTQIKLRGQRVELAEVECCLKEALASAAALLPAVDESVVAKISLPSSTEAGTSSSLLAAFVESRTLAAAEKQEKAELLNGLLSAVTAYMSPRLLAYKIPSLIIPLARMPRTPSRKVDRKELAKFAAGLSVEEIAAYSRQSRTGRAPATEAESTLCKLVAGTLGLPESQVFADDAFVRLGGDSIQGMRLVALAREQGMALTVAQLFEAESIAQLAAGAAQAQAEKPLMPNDEQESAMVVRDDDVELAAARKCGVDVAMVQDVMPCTPLQEGLMSLALSKPGAYVLFNTFALPASTDVEKFKNVWGVVFARNDILRTRIVQVGEKTVQVVMRESMWWLSSHTLAEALEEEKAAPMGLGTPLNRFRIVTSDAGNYFIWTAHHSTYDGWSMKLLLDQATALYQGSSVPTGLSFKRFVMDLDKGNDESAIYWTNSFEHVSAQTFPERLPPGEGPDVGSFKTSRIKFNRKMGSRITTSTLVRAAWALLLRQYCEGDDGDDQVLFGTVSSGRSGSLPGIESVVGPTLCTLPVVVKVDGASTVSQYLEAVQRHWLGSLPHEHFGLQNIARLSPTCKAACDFQNLLVIQPKQMRESDESAVMGTWLESDQHSDFFSYPLTVQCSLEDTQCEVLAGYDRRLLGDEQVMHMLEQFDSIVQQLSQEDQVMKVSELDVLGSQGLEQVLRWNEEIRQLQAPPTPDNDVCVHDRIAKQADSQPDRQAVCGWDGDLTYAQLQAHAGALAEHLVSLGVGPETLVPFCMEKSVWAVVATLAILHAGGAFVPLDPSYPREWLQGVIEQTQARILLTCPQTTELCAHFSEHVVEVSPMLLESLHSSSPSKDASPRAELSNAAYVIFTSGSTGKPKGVVMEHGAISRGITNHGYTLKFNADSRVLNFSSYVFDPSIADILTTLAHGGCVCVPSATERTSDITSAMNRMQVNWALLTPSFVRTLSPEKLPTLKALVVGGEPLDADIFDTWADSTYLIEAYGPAECCIYSTAAVGISKADHPALIGKSITGNCWIVDPNDCNRLAAVGSTGELLIEAPTLARGYLNDAAKTNAAFVVDPKWARLEPGQTRRMYKTGDLVKYNADGTMHFVGRKDTQVKLRGQRVELGLVEHHIKQDMSNLIRIAVEQIKLPGGVQLLAAFLTFEDGKNHLKLSDELKARLISLQEYLQAHIPLHMVPSMYVPLGNMPLSVSGKINRRALRDLAAGLSQEQLSCFSLTSAEKRAPSTQSEVDLRNLWSKVLRLPVDTIGVDDGFFQLGGDSIGAMRLATLAREHGMHITVQNIFRNIKLCDMARAAAPLVATEGTEPPKPFELVEDLDRVFACLEEQCGIGRSEVDDAYACSPLQEGLLALSSKNSGTYTAQSVFRLHPFLDLPRFKEAWEMLVRRHDVLRTVVVDVNGVYTQVVLQDRGIQWATAIGLEQYLSEDKSNPMEPGTPLARYCIVESEDQGYFVWTVHHAIYDGWSTKLLLTELEQLYYNRPPSPVLTPFSQIQAYYSRQESAATDDYWRSQLAHAGAATFPEVKSTTAQLVADAAMTHPITFSRPSGSSITTPSLLRSAWALLLSSYTGSDSVLFGETFSGRAIPVPGIDTVVGPTIATVPVVVHLDPKQMLDEYLAGVQTQAMDMTPFQYVGLQRIKQLGPTASEACNFKNLLVIQPVDKDVDEVKGSELWSPVDDAVSAGGFLDYPLVMECNVTDTGVDVVIRYSSLVFTAVQVERILQQFEHVLRQLSGAGNKATGNITLADIDMISPQDKHSLSKWNEPKPQTLSACVHDAVAQQTRLNPHSIAIQSWDKTFTYSELDDLSSRLAQQLCTLGVSPGSRVPVLFEKSAWVIVAMLAVFKAGGAYVPLDTGFPDERNEFITRESGATLVLVGPQYRGRLQHTSAQEHVVDETVVRSLPPATNFAPSTPATPTDPAFVIFTSGTTGRPKGIVLSHRAFCSSAHRFVRSLRLHKASRVLQFAGFVFDVSLSEIWGSLMSGARLCVAAPDDRLSRLDAVVNAYGITWLFLTPTVAGLLRPRDVPSLQTLVLGGERLTRDIIRAWAPSVQLMNGYGPAECAVYVTDSGPLAPDADPGFLGHRMSNRFWIVDPDRLDRLVPVGCVGELLVEGPTLADGYLNDEARTAAAFVEPPAWRRGLLVGEKGMPERMYRSGDLARFNADGSVHIVGRRDTQVKIHGQRAELGEVEMRLAEALPEGWIAVAAMSRLGGDVEGELRLTAFVGDKSSDDGGEVEWIDPRDDTGVSSTVRQLRKRLEGVLPPFMVPTAYVVVRNVALTPGGKVDRQKLYALGEQVSLERCLLLEEVEVDDVSLTEMGERLRGLWAKVLRLEEEKLGAMSNFIQLGGDSISAMRLAHASRTLGLSLSVQQILAAPVLADMAASVRVEKRLEEVSQKPFSTLGDVHTDTFLQDVVCPAVEGAKDNIEDVLVATDYQAWTLSQGHLRSRGYNNYLTYNIDGVIDLPRLDAACQALVVHHAILRTVFAVHNRQLYQVILKHLNATPSHHTHTSTASLIAADMAAPVSLGKPRTSFLLTTLNPTTHALTMRISHAQYDGISLPILLADLRALYVTGKPLSTTTTTPFSAFVTSTHPHIHAWPAAEQHYRALLRGSRMTSIVAHPDATASHHRHPLNATHTRVCRVDAVALRASGLTFASLLKTGWAVVLARLSAAGGDDVVFGHVVSGRNDDGGAVTAVGPCMNIVPVRVRVPEVGGDDEVREVARAVQQQYVEGLPFETLGFRNVIERCTDWPAWTRFSSIVQFTSFEGVREGEARADGEDGDSDDGGARWRLESFAPPGDVTDVWVAGRPRRRSGADGGGGRGEEGVEEFVVDLTYASDAVAEEVAETMVEMLRGVVEGMLGGTEAAVVADEKERRKEKEVRRALLPLQLPAQMTPPVSPPMREYLEAPAAQVVKEVWQEVLGCGESGSDDDADVPFWDFWGESVLAAAALSEAYGRREVKVSVEELLDRPTRSLQTLLLRG</sequence>
<dbReference type="InterPro" id="IPR001242">
    <property type="entry name" value="Condensation_dom"/>
</dbReference>
<dbReference type="PROSITE" id="PS00012">
    <property type="entry name" value="PHOSPHOPANTETHEINE"/>
    <property type="match status" value="3"/>
</dbReference>
<gene>
    <name evidence="5" type="ORF">BKCO1_1000539</name>
</gene>
<reference evidence="5 6" key="1">
    <citation type="submission" date="2016-10" db="EMBL/GenBank/DDBJ databases">
        <title>Proteomics and genomics reveal pathogen-plant mechanisms compatible with a hemibiotrophic lifestyle of Diplodia corticola.</title>
        <authorList>
            <person name="Fernandes I."/>
            <person name="De Jonge R."/>
            <person name="Van De Peer Y."/>
            <person name="Devreese B."/>
            <person name="Alves A."/>
            <person name="Esteves A.C."/>
        </authorList>
    </citation>
    <scope>NUCLEOTIDE SEQUENCE [LARGE SCALE GENOMIC DNA]</scope>
    <source>
        <strain evidence="5 6">CBS 112549</strain>
    </source>
</reference>
<dbReference type="CDD" id="cd05918">
    <property type="entry name" value="A_NRPS_SidN3_like"/>
    <property type="match status" value="4"/>
</dbReference>
<dbReference type="PANTHER" id="PTHR45527:SF16">
    <property type="entry name" value="NONRIBOSOMAL PEPTIDE SYNTHASE ATNA-RELATED"/>
    <property type="match status" value="1"/>
</dbReference>
<comment type="caution">
    <text evidence="5">The sequence shown here is derived from an EMBL/GenBank/DDBJ whole genome shotgun (WGS) entry which is preliminary data.</text>
</comment>
<dbReference type="SUPFAM" id="SSF56801">
    <property type="entry name" value="Acetyl-CoA synthetase-like"/>
    <property type="match status" value="5"/>
</dbReference>
<dbReference type="InterPro" id="IPR009081">
    <property type="entry name" value="PP-bd_ACP"/>
</dbReference>
<dbReference type="GO" id="GO:0043041">
    <property type="term" value="P:amino acid activation for nonribosomal peptide biosynthetic process"/>
    <property type="evidence" value="ECO:0007669"/>
    <property type="project" value="TreeGrafter"/>
</dbReference>
<dbReference type="OrthoDB" id="416786at2759"/>
<feature type="domain" description="Carrier" evidence="4">
    <location>
        <begin position="4324"/>
        <end position="4400"/>
    </location>
</feature>
<dbReference type="InterPro" id="IPR036736">
    <property type="entry name" value="ACP-like_sf"/>
</dbReference>
<dbReference type="SUPFAM" id="SSF52777">
    <property type="entry name" value="CoA-dependent acyltransferases"/>
    <property type="match status" value="10"/>
</dbReference>
<organism evidence="5 6">
    <name type="scientific">Diplodia corticola</name>
    <dbReference type="NCBI Taxonomy" id="236234"/>
    <lineage>
        <taxon>Eukaryota</taxon>
        <taxon>Fungi</taxon>
        <taxon>Dikarya</taxon>
        <taxon>Ascomycota</taxon>
        <taxon>Pezizomycotina</taxon>
        <taxon>Dothideomycetes</taxon>
        <taxon>Dothideomycetes incertae sedis</taxon>
        <taxon>Botryosphaeriales</taxon>
        <taxon>Botryosphaeriaceae</taxon>
        <taxon>Diplodia</taxon>
    </lineage>
</organism>
<keyword evidence="1" id="KW-0596">Phosphopantetheine</keyword>
<proteinExistence type="predicted"/>
<dbReference type="Pfam" id="PF00668">
    <property type="entry name" value="Condensation"/>
    <property type="match status" value="5"/>
</dbReference>
<dbReference type="InterPro" id="IPR042099">
    <property type="entry name" value="ANL_N_sf"/>
</dbReference>
<dbReference type="InterPro" id="IPR006162">
    <property type="entry name" value="Ppantetheine_attach_site"/>
</dbReference>
<dbReference type="Pfam" id="PF00550">
    <property type="entry name" value="PP-binding"/>
    <property type="match status" value="5"/>
</dbReference>
<feature type="domain" description="Carrier" evidence="4">
    <location>
        <begin position="3241"/>
        <end position="3317"/>
    </location>
</feature>
<dbReference type="FunFam" id="1.10.1200.10:FF:000005">
    <property type="entry name" value="Nonribosomal peptide synthetase 1"/>
    <property type="match status" value="2"/>
</dbReference>
<feature type="domain" description="Carrier" evidence="4">
    <location>
        <begin position="2166"/>
        <end position="2242"/>
    </location>
</feature>
<dbReference type="Gene3D" id="3.30.559.30">
    <property type="entry name" value="Nonribosomal peptide synthetase, condensation domain"/>
    <property type="match status" value="5"/>
</dbReference>
<dbReference type="FunFam" id="3.40.50.980:FF:000001">
    <property type="entry name" value="Non-ribosomal peptide synthetase"/>
    <property type="match status" value="2"/>
</dbReference>
<evidence type="ECO:0000256" key="1">
    <source>
        <dbReference type="ARBA" id="ARBA00022450"/>
    </source>
</evidence>
<dbReference type="Gene3D" id="3.40.50.12780">
    <property type="entry name" value="N-terminal domain of ligase-like"/>
    <property type="match status" value="4"/>
</dbReference>
<keyword evidence="2" id="KW-0597">Phosphoprotein</keyword>
<dbReference type="InterPro" id="IPR000873">
    <property type="entry name" value="AMP-dep_synth/lig_dom"/>
</dbReference>
<dbReference type="PROSITE" id="PS00455">
    <property type="entry name" value="AMP_BINDING"/>
    <property type="match status" value="4"/>
</dbReference>
<dbReference type="GeneID" id="31010206"/>
<evidence type="ECO:0000313" key="5">
    <source>
        <dbReference type="EMBL" id="OJD40380.1"/>
    </source>
</evidence>
<dbReference type="InterPro" id="IPR045851">
    <property type="entry name" value="AMP-bd_C_sf"/>
</dbReference>
<dbReference type="InterPro" id="IPR010071">
    <property type="entry name" value="AA_adenyl_dom"/>
</dbReference>
<feature type="domain" description="Carrier" evidence="4">
    <location>
        <begin position="1115"/>
        <end position="1191"/>
    </location>
</feature>
<dbReference type="CDD" id="cd19545">
    <property type="entry name" value="FUM14_C_NRPS-like"/>
    <property type="match status" value="4"/>
</dbReference>
<dbReference type="NCBIfam" id="TIGR01733">
    <property type="entry name" value="AA-adenyl-dom"/>
    <property type="match status" value="3"/>
</dbReference>
<dbReference type="SMART" id="SM01294">
    <property type="entry name" value="PKS_PP_betabranch"/>
    <property type="match status" value="1"/>
</dbReference>
<dbReference type="NCBIfam" id="NF003417">
    <property type="entry name" value="PRK04813.1"/>
    <property type="match status" value="4"/>
</dbReference>
<evidence type="ECO:0000313" key="6">
    <source>
        <dbReference type="Proteomes" id="UP000183809"/>
    </source>
</evidence>
<dbReference type="FunFam" id="3.30.559.30:FF:000003">
    <property type="entry name" value="Nonribosomal peptide synthase SidD"/>
    <property type="match status" value="4"/>
</dbReference>
<name>A0A1J9SKW2_9PEZI</name>
<dbReference type="SMART" id="SM00823">
    <property type="entry name" value="PKS_PP"/>
    <property type="match status" value="4"/>
</dbReference>
<accession>A0A1J9SKW2</accession>
<dbReference type="FunFam" id="3.40.50.12780:FF:000014">
    <property type="entry name" value="Nonribosomal peptide synthetase 1"/>
    <property type="match status" value="2"/>
</dbReference>
<dbReference type="Gene3D" id="1.10.1200.10">
    <property type="entry name" value="ACP-like"/>
    <property type="match status" value="5"/>
</dbReference>
<dbReference type="RefSeq" id="XP_020135223.1">
    <property type="nucleotide sequence ID" value="XM_020269947.1"/>
</dbReference>
<dbReference type="PROSITE" id="PS50075">
    <property type="entry name" value="CARRIER"/>
    <property type="match status" value="4"/>
</dbReference>
<evidence type="ECO:0000256" key="3">
    <source>
        <dbReference type="ARBA" id="ARBA00022598"/>
    </source>
</evidence>
<dbReference type="InterPro" id="IPR023213">
    <property type="entry name" value="CAT-like_dom_sf"/>
</dbReference>
<dbReference type="Pfam" id="PF00501">
    <property type="entry name" value="AMP-binding"/>
    <property type="match status" value="4"/>
</dbReference>
<dbReference type="GO" id="GO:0031177">
    <property type="term" value="F:phosphopantetheine binding"/>
    <property type="evidence" value="ECO:0007669"/>
    <property type="project" value="InterPro"/>
</dbReference>
<dbReference type="Proteomes" id="UP000183809">
    <property type="component" value="Unassembled WGS sequence"/>
</dbReference>
<dbReference type="PANTHER" id="PTHR45527">
    <property type="entry name" value="NONRIBOSOMAL PEPTIDE SYNTHETASE"/>
    <property type="match status" value="1"/>
</dbReference>
<dbReference type="InterPro" id="IPR020806">
    <property type="entry name" value="PKS_PP-bd"/>
</dbReference>
<evidence type="ECO:0000259" key="4">
    <source>
        <dbReference type="PROSITE" id="PS50075"/>
    </source>
</evidence>
<dbReference type="EMBL" id="MNUE01000001">
    <property type="protein sequence ID" value="OJD40380.1"/>
    <property type="molecule type" value="Genomic_DNA"/>
</dbReference>
<dbReference type="GO" id="GO:0016874">
    <property type="term" value="F:ligase activity"/>
    <property type="evidence" value="ECO:0007669"/>
    <property type="project" value="UniProtKB-KW"/>
</dbReference>
<protein>
    <submittedName>
        <fullName evidence="5">Non-ribosomal peptide synthetase</fullName>
    </submittedName>
</protein>
<dbReference type="Gene3D" id="3.30.559.10">
    <property type="entry name" value="Chloramphenicol acetyltransferase-like domain"/>
    <property type="match status" value="5"/>
</dbReference>
<dbReference type="Gene3D" id="3.30.300.30">
    <property type="match status" value="5"/>
</dbReference>
<dbReference type="FunFam" id="3.30.300.30:FF:000015">
    <property type="entry name" value="Nonribosomal peptide synthase SidD"/>
    <property type="match status" value="4"/>
</dbReference>
<dbReference type="GO" id="GO:0005737">
    <property type="term" value="C:cytoplasm"/>
    <property type="evidence" value="ECO:0007669"/>
    <property type="project" value="TreeGrafter"/>
</dbReference>
<evidence type="ECO:0000256" key="2">
    <source>
        <dbReference type="ARBA" id="ARBA00022553"/>
    </source>
</evidence>
<keyword evidence="6" id="KW-1185">Reference proteome</keyword>
<dbReference type="GO" id="GO:0044550">
    <property type="term" value="P:secondary metabolite biosynthetic process"/>
    <property type="evidence" value="ECO:0007669"/>
    <property type="project" value="TreeGrafter"/>
</dbReference>
<dbReference type="InterPro" id="IPR020845">
    <property type="entry name" value="AMP-binding_CS"/>
</dbReference>
<dbReference type="STRING" id="236234.A0A1J9SKW2"/>
<keyword evidence="3" id="KW-0436">Ligase</keyword>